<dbReference type="GO" id="GO:0032259">
    <property type="term" value="P:methylation"/>
    <property type="evidence" value="ECO:0007669"/>
    <property type="project" value="UniProtKB-KW"/>
</dbReference>
<reference evidence="3 4" key="1">
    <citation type="submission" date="2021-01" db="EMBL/GenBank/DDBJ databases">
        <title>Whole genome shotgun sequence of Planobispora longispora NBRC 13918.</title>
        <authorList>
            <person name="Komaki H."/>
            <person name="Tamura T."/>
        </authorList>
    </citation>
    <scope>NUCLEOTIDE SEQUENCE [LARGE SCALE GENOMIC DNA]</scope>
    <source>
        <strain evidence="3 4">NBRC 13918</strain>
    </source>
</reference>
<dbReference type="SUPFAM" id="SSF53335">
    <property type="entry name" value="S-adenosyl-L-methionine-dependent methyltransferases"/>
    <property type="match status" value="1"/>
</dbReference>
<dbReference type="InterPro" id="IPR029063">
    <property type="entry name" value="SAM-dependent_MTases_sf"/>
</dbReference>
<sequence length="342" mass="36423">MNAHHESRHGHQHASEHGTTPGHASEHGHAPGHRASEQQHGHGHGHGHGHHTDLDWEVMATHLESQGELHLPALRQAAARLRELLGPEKEVRRILDIGSGPGVMTCVLAETFTGAEVVAVDGAPGLLDRALARAERLGLGGRVTVRHAQLPECLDGGDEHAEGGLGTADLIWSSKAVHHLGDQQGALNALAGALRPGGLLAVAEGGLPMRFLPRDIGLGRPGLQARLDVVQEQWFEVMRAELPGSTAVVEDWPAMLGRAGLTRTGGSTFLLDLQAPLDEPARAFLHAHLTRLRETVSESLTAEDYKTLDALLDPGAPEGVLRRPDAFLLSATTVFTGVRPAR</sequence>
<keyword evidence="4" id="KW-1185">Reference proteome</keyword>
<feature type="domain" description="Methyltransferase type 12" evidence="2">
    <location>
        <begin position="95"/>
        <end position="200"/>
    </location>
</feature>
<comment type="caution">
    <text evidence="3">The sequence shown here is derived from an EMBL/GenBank/DDBJ whole genome shotgun (WGS) entry which is preliminary data.</text>
</comment>
<dbReference type="PANTHER" id="PTHR43861">
    <property type="entry name" value="TRANS-ACONITATE 2-METHYLTRANSFERASE-RELATED"/>
    <property type="match status" value="1"/>
</dbReference>
<dbReference type="EMBL" id="BOOH01000053">
    <property type="protein sequence ID" value="GIH79954.1"/>
    <property type="molecule type" value="Genomic_DNA"/>
</dbReference>
<proteinExistence type="predicted"/>
<accession>A0A8J3W7U8</accession>
<organism evidence="3 4">
    <name type="scientific">Planobispora longispora</name>
    <dbReference type="NCBI Taxonomy" id="28887"/>
    <lineage>
        <taxon>Bacteria</taxon>
        <taxon>Bacillati</taxon>
        <taxon>Actinomycetota</taxon>
        <taxon>Actinomycetes</taxon>
        <taxon>Streptosporangiales</taxon>
        <taxon>Streptosporangiaceae</taxon>
        <taxon>Planobispora</taxon>
    </lineage>
</organism>
<keyword evidence="3" id="KW-0808">Transferase</keyword>
<dbReference type="CDD" id="cd02440">
    <property type="entry name" value="AdoMet_MTases"/>
    <property type="match status" value="1"/>
</dbReference>
<feature type="compositionally biased region" description="Basic residues" evidence="1">
    <location>
        <begin position="1"/>
        <end position="12"/>
    </location>
</feature>
<dbReference type="RefSeq" id="WP_203894407.1">
    <property type="nucleotide sequence ID" value="NZ_BOOH01000053.1"/>
</dbReference>
<dbReference type="PANTHER" id="PTHR43861:SF1">
    <property type="entry name" value="TRANS-ACONITATE 2-METHYLTRANSFERASE"/>
    <property type="match status" value="1"/>
</dbReference>
<protein>
    <submittedName>
        <fullName evidence="3">SAM-dependent methyltransferase</fullName>
    </submittedName>
</protein>
<evidence type="ECO:0000259" key="2">
    <source>
        <dbReference type="Pfam" id="PF08242"/>
    </source>
</evidence>
<feature type="compositionally biased region" description="Basic and acidic residues" evidence="1">
    <location>
        <begin position="24"/>
        <end position="40"/>
    </location>
</feature>
<evidence type="ECO:0000313" key="4">
    <source>
        <dbReference type="Proteomes" id="UP000616724"/>
    </source>
</evidence>
<evidence type="ECO:0000313" key="3">
    <source>
        <dbReference type="EMBL" id="GIH79954.1"/>
    </source>
</evidence>
<dbReference type="AlphaFoldDB" id="A0A8J3W7U8"/>
<dbReference type="Gene3D" id="3.40.50.150">
    <property type="entry name" value="Vaccinia Virus protein VP39"/>
    <property type="match status" value="1"/>
</dbReference>
<keyword evidence="3" id="KW-0489">Methyltransferase</keyword>
<dbReference type="Proteomes" id="UP000616724">
    <property type="component" value="Unassembled WGS sequence"/>
</dbReference>
<dbReference type="GO" id="GO:0008168">
    <property type="term" value="F:methyltransferase activity"/>
    <property type="evidence" value="ECO:0007669"/>
    <property type="project" value="UniProtKB-KW"/>
</dbReference>
<dbReference type="InterPro" id="IPR013217">
    <property type="entry name" value="Methyltransf_12"/>
</dbReference>
<evidence type="ECO:0000256" key="1">
    <source>
        <dbReference type="SAM" id="MobiDB-lite"/>
    </source>
</evidence>
<name>A0A8J3W7U8_9ACTN</name>
<feature type="region of interest" description="Disordered" evidence="1">
    <location>
        <begin position="1"/>
        <end position="52"/>
    </location>
</feature>
<dbReference type="Pfam" id="PF08242">
    <property type="entry name" value="Methyltransf_12"/>
    <property type="match status" value="1"/>
</dbReference>
<gene>
    <name evidence="3" type="ORF">Plo01_63830</name>
</gene>